<dbReference type="AlphaFoldDB" id="A0A9N9RJG7"/>
<feature type="region of interest" description="Disordered" evidence="1">
    <location>
        <begin position="94"/>
        <end position="126"/>
    </location>
</feature>
<gene>
    <name evidence="3" type="ORF">CHIRRI_LOCUS2259</name>
</gene>
<organism evidence="3 4">
    <name type="scientific">Chironomus riparius</name>
    <dbReference type="NCBI Taxonomy" id="315576"/>
    <lineage>
        <taxon>Eukaryota</taxon>
        <taxon>Metazoa</taxon>
        <taxon>Ecdysozoa</taxon>
        <taxon>Arthropoda</taxon>
        <taxon>Hexapoda</taxon>
        <taxon>Insecta</taxon>
        <taxon>Pterygota</taxon>
        <taxon>Neoptera</taxon>
        <taxon>Endopterygota</taxon>
        <taxon>Diptera</taxon>
        <taxon>Nematocera</taxon>
        <taxon>Chironomoidea</taxon>
        <taxon>Chironomidae</taxon>
        <taxon>Chironominae</taxon>
        <taxon>Chironomus</taxon>
    </lineage>
</organism>
<reference evidence="3" key="1">
    <citation type="submission" date="2022-01" db="EMBL/GenBank/DDBJ databases">
        <authorList>
            <person name="King R."/>
        </authorList>
    </citation>
    <scope>NUCLEOTIDE SEQUENCE</scope>
</reference>
<keyword evidence="4" id="KW-1185">Reference proteome</keyword>
<accession>A0A9N9RJG7</accession>
<evidence type="ECO:0000256" key="1">
    <source>
        <dbReference type="SAM" id="MobiDB-lite"/>
    </source>
</evidence>
<evidence type="ECO:0000313" key="3">
    <source>
        <dbReference type="EMBL" id="CAG9799290.1"/>
    </source>
</evidence>
<feature type="signal peptide" evidence="2">
    <location>
        <begin position="1"/>
        <end position="19"/>
    </location>
</feature>
<proteinExistence type="predicted"/>
<reference evidence="3" key="2">
    <citation type="submission" date="2022-10" db="EMBL/GenBank/DDBJ databases">
        <authorList>
            <consortium name="ENA_rothamsted_submissions"/>
            <consortium name="culmorum"/>
            <person name="King R."/>
        </authorList>
    </citation>
    <scope>NUCLEOTIDE SEQUENCE</scope>
</reference>
<dbReference type="Proteomes" id="UP001153620">
    <property type="component" value="Chromosome 1"/>
</dbReference>
<protein>
    <submittedName>
        <fullName evidence="3">Uncharacterized protein</fullName>
    </submittedName>
</protein>
<name>A0A9N9RJG7_9DIPT</name>
<keyword evidence="2" id="KW-0732">Signal</keyword>
<evidence type="ECO:0000313" key="4">
    <source>
        <dbReference type="Proteomes" id="UP001153620"/>
    </source>
</evidence>
<evidence type="ECO:0000256" key="2">
    <source>
        <dbReference type="SAM" id="SignalP"/>
    </source>
</evidence>
<feature type="chain" id="PRO_5040373241" evidence="2">
    <location>
        <begin position="20"/>
        <end position="126"/>
    </location>
</feature>
<dbReference type="EMBL" id="OU895877">
    <property type="protein sequence ID" value="CAG9799290.1"/>
    <property type="molecule type" value="Genomic_DNA"/>
</dbReference>
<sequence>MKVLNKMACFLALFVLVLCKTEELKNESEHIHTIHHHHVQKYEVIKKVEVPIIKEVKVPYYVYVPIKYPYTYTVKPFIVKVPIEYYNTQSDEHGHVKVIPPHEDHEEHSEHHDHTNEDANHQENFD</sequence>